<name>A0A811QGZ5_9POAL</name>
<gene>
    <name evidence="8" type="ORF">NCGR_LOCUS39574</name>
</gene>
<dbReference type="Proteomes" id="UP000604825">
    <property type="component" value="Unassembled WGS sequence"/>
</dbReference>
<keyword evidence="4" id="KW-0547">Nucleotide-binding</keyword>
<dbReference type="Pfam" id="PF18052">
    <property type="entry name" value="Rx_N"/>
    <property type="match status" value="1"/>
</dbReference>
<comment type="caution">
    <text evidence="8">The sequence shown here is derived from an EMBL/GenBank/DDBJ whole genome shotgun (WGS) entry which is preliminary data.</text>
</comment>
<dbReference type="OrthoDB" id="681834at2759"/>
<dbReference type="Gene3D" id="3.40.50.300">
    <property type="entry name" value="P-loop containing nucleotide triphosphate hydrolases"/>
    <property type="match status" value="1"/>
</dbReference>
<evidence type="ECO:0000256" key="3">
    <source>
        <dbReference type="ARBA" id="ARBA00022737"/>
    </source>
</evidence>
<evidence type="ECO:0000259" key="6">
    <source>
        <dbReference type="Pfam" id="PF00931"/>
    </source>
</evidence>
<dbReference type="SUPFAM" id="SSF52540">
    <property type="entry name" value="P-loop containing nucleoside triphosphate hydrolases"/>
    <property type="match status" value="1"/>
</dbReference>
<reference evidence="8" key="1">
    <citation type="submission" date="2020-10" db="EMBL/GenBank/DDBJ databases">
        <authorList>
            <person name="Han B."/>
            <person name="Lu T."/>
            <person name="Zhao Q."/>
            <person name="Huang X."/>
            <person name="Zhao Y."/>
        </authorList>
    </citation>
    <scope>NUCLEOTIDE SEQUENCE</scope>
</reference>
<evidence type="ECO:0000256" key="5">
    <source>
        <dbReference type="ARBA" id="ARBA00022821"/>
    </source>
</evidence>
<feature type="domain" description="NB-ARC" evidence="6">
    <location>
        <begin position="172"/>
        <end position="264"/>
    </location>
</feature>
<evidence type="ECO:0000259" key="7">
    <source>
        <dbReference type="Pfam" id="PF18052"/>
    </source>
</evidence>
<sequence>MEVVTGALRSLLAKLGNLLVGEYKLQKGVKGEIMFLQAELESMKVALEKLSEAPADQLDEQDKIWARDLRELSYDIEDSIDTFVVWGKGNEQAKGFRKYIDRSLDLLTRFRLRRKIATEIRDIKRRVVEVSDRRERYKIDSVVAQPVKINVDPRLLAQYTNAAELVGIDEVRDEVIKILVERKEVYRQQDKIVSIVGFGGLGKTTLANAVYQKLRAQFDCSAFVSVTQNPEMDKLFQDLFYQLAKRNNSRINVIDEISEFLQSKSYGG</sequence>
<evidence type="ECO:0000256" key="2">
    <source>
        <dbReference type="ARBA" id="ARBA00022614"/>
    </source>
</evidence>
<dbReference type="Pfam" id="PF00931">
    <property type="entry name" value="NB-ARC"/>
    <property type="match status" value="1"/>
</dbReference>
<dbReference type="InterPro" id="IPR027417">
    <property type="entry name" value="P-loop_NTPase"/>
</dbReference>
<dbReference type="InterPro" id="IPR041118">
    <property type="entry name" value="Rx_N"/>
</dbReference>
<dbReference type="PANTHER" id="PTHR19338:SF53">
    <property type="entry name" value="RX N-TERMINAL DOMAIN-CONTAINING PROTEIN"/>
    <property type="match status" value="1"/>
</dbReference>
<proteinExistence type="inferred from homology"/>
<evidence type="ECO:0000256" key="4">
    <source>
        <dbReference type="ARBA" id="ARBA00022741"/>
    </source>
</evidence>
<evidence type="ECO:0000313" key="9">
    <source>
        <dbReference type="Proteomes" id="UP000604825"/>
    </source>
</evidence>
<dbReference type="InterPro" id="IPR038005">
    <property type="entry name" value="RX-like_CC"/>
</dbReference>
<evidence type="ECO:0000313" key="8">
    <source>
        <dbReference type="EMBL" id="CAD6256049.1"/>
    </source>
</evidence>
<feature type="domain" description="Disease resistance N-terminal" evidence="7">
    <location>
        <begin position="7"/>
        <end position="92"/>
    </location>
</feature>
<dbReference type="GO" id="GO:0043531">
    <property type="term" value="F:ADP binding"/>
    <property type="evidence" value="ECO:0007669"/>
    <property type="project" value="InterPro"/>
</dbReference>
<dbReference type="EMBL" id="CAJGYO010000010">
    <property type="protein sequence ID" value="CAD6256049.1"/>
    <property type="molecule type" value="Genomic_DNA"/>
</dbReference>
<comment type="similarity">
    <text evidence="1">Belongs to the disease resistance NB-LRR family.</text>
</comment>
<dbReference type="GO" id="GO:0006952">
    <property type="term" value="P:defense response"/>
    <property type="evidence" value="ECO:0007669"/>
    <property type="project" value="UniProtKB-KW"/>
</dbReference>
<dbReference type="PANTHER" id="PTHR19338">
    <property type="entry name" value="TRANSLOCASE OF INNER MITOCHONDRIAL MEMBRANE 13 HOMOLOG"/>
    <property type="match status" value="1"/>
</dbReference>
<dbReference type="AlphaFoldDB" id="A0A811QGZ5"/>
<protein>
    <submittedName>
        <fullName evidence="8">Uncharacterized protein</fullName>
    </submittedName>
</protein>
<keyword evidence="3" id="KW-0677">Repeat</keyword>
<keyword evidence="5" id="KW-0611">Plant defense</keyword>
<evidence type="ECO:0000256" key="1">
    <source>
        <dbReference type="ARBA" id="ARBA00008894"/>
    </source>
</evidence>
<organism evidence="8 9">
    <name type="scientific">Miscanthus lutarioriparius</name>
    <dbReference type="NCBI Taxonomy" id="422564"/>
    <lineage>
        <taxon>Eukaryota</taxon>
        <taxon>Viridiplantae</taxon>
        <taxon>Streptophyta</taxon>
        <taxon>Embryophyta</taxon>
        <taxon>Tracheophyta</taxon>
        <taxon>Spermatophyta</taxon>
        <taxon>Magnoliopsida</taxon>
        <taxon>Liliopsida</taxon>
        <taxon>Poales</taxon>
        <taxon>Poaceae</taxon>
        <taxon>PACMAD clade</taxon>
        <taxon>Panicoideae</taxon>
        <taxon>Andropogonodae</taxon>
        <taxon>Andropogoneae</taxon>
        <taxon>Saccharinae</taxon>
        <taxon>Miscanthus</taxon>
    </lineage>
</organism>
<accession>A0A811QGZ5</accession>
<dbReference type="Gene3D" id="1.20.5.4130">
    <property type="match status" value="1"/>
</dbReference>
<dbReference type="CDD" id="cd14798">
    <property type="entry name" value="RX-CC_like"/>
    <property type="match status" value="1"/>
</dbReference>
<dbReference type="InterPro" id="IPR002182">
    <property type="entry name" value="NB-ARC"/>
</dbReference>
<keyword evidence="2" id="KW-0433">Leucine-rich repeat</keyword>
<keyword evidence="9" id="KW-1185">Reference proteome</keyword>